<accession>A0A7C2K1H5</accession>
<sequence length="440" mass="47975">MFELRKPLDDVSRRSFLEYTAASMLGVTVLPGALALAQDGKKKPAAKAAASGKRTGPGQAEHVIYLFMSGAMSHLDTFDCRGGRENEAETKPIQTKASGLSLGQWLPELAKLGDQFAVVRNLHTETADHDGGRYFMRTSYKEIASIRHPGMGAWIMKLQGVRKNRSLPDNVLVGGENRHPGAGFLEPIYTPIPIGDPNAGLQNTRQPEYLTGGTFEKRLELIDKFDASFRRKYPQKQVEAYSEFYKQAEALMGSEDLKAFDLNQEKKEVREKYGMDRFGQGCLLARRLIENDVKFVEVTFGGWDMHTDIYDKIGNTAGIMDKAVAALLGDLQAKGLLDKTLVVVATEFGRTPKINQNSGRDHHPGVFAGMLAGGGIRGGAVWGASDKDGHHPEDEGTSVADFNATIAHALGLPLGQEVFSGSGRPFKVAHDGKPVTKLFG</sequence>
<dbReference type="PANTHER" id="PTHR43737:SF1">
    <property type="entry name" value="DUF1501 DOMAIN-CONTAINING PROTEIN"/>
    <property type="match status" value="1"/>
</dbReference>
<dbReference type="PROSITE" id="PS51318">
    <property type="entry name" value="TAT"/>
    <property type="match status" value="1"/>
</dbReference>
<dbReference type="InterPro" id="IPR017850">
    <property type="entry name" value="Alkaline_phosphatase_core_sf"/>
</dbReference>
<dbReference type="Gene3D" id="3.40.720.10">
    <property type="entry name" value="Alkaline Phosphatase, subunit A"/>
    <property type="match status" value="1"/>
</dbReference>
<dbReference type="PANTHER" id="PTHR43737">
    <property type="entry name" value="BLL7424 PROTEIN"/>
    <property type="match status" value="1"/>
</dbReference>
<gene>
    <name evidence="1" type="ORF">ENQ76_10810</name>
</gene>
<dbReference type="Pfam" id="PF07394">
    <property type="entry name" value="DUF1501"/>
    <property type="match status" value="1"/>
</dbReference>
<reference evidence="1" key="1">
    <citation type="journal article" date="2020" name="mSystems">
        <title>Genome- and Community-Level Interaction Insights into Carbon Utilization and Element Cycling Functions of Hydrothermarchaeota in Hydrothermal Sediment.</title>
        <authorList>
            <person name="Zhou Z."/>
            <person name="Liu Y."/>
            <person name="Xu W."/>
            <person name="Pan J."/>
            <person name="Luo Z.H."/>
            <person name="Li M."/>
        </authorList>
    </citation>
    <scope>NUCLEOTIDE SEQUENCE [LARGE SCALE GENOMIC DNA]</scope>
    <source>
        <strain evidence="1">SpSt-339</strain>
    </source>
</reference>
<organism evidence="1">
    <name type="scientific">Schlesneria paludicola</name>
    <dbReference type="NCBI Taxonomy" id="360056"/>
    <lineage>
        <taxon>Bacteria</taxon>
        <taxon>Pseudomonadati</taxon>
        <taxon>Planctomycetota</taxon>
        <taxon>Planctomycetia</taxon>
        <taxon>Planctomycetales</taxon>
        <taxon>Planctomycetaceae</taxon>
        <taxon>Schlesneria</taxon>
    </lineage>
</organism>
<dbReference type="SUPFAM" id="SSF53649">
    <property type="entry name" value="Alkaline phosphatase-like"/>
    <property type="match status" value="1"/>
</dbReference>
<protein>
    <submittedName>
        <fullName evidence="1">DUF1501 domain-containing protein</fullName>
    </submittedName>
</protein>
<evidence type="ECO:0000313" key="1">
    <source>
        <dbReference type="EMBL" id="HEN15943.1"/>
    </source>
</evidence>
<comment type="caution">
    <text evidence="1">The sequence shown here is derived from an EMBL/GenBank/DDBJ whole genome shotgun (WGS) entry which is preliminary data.</text>
</comment>
<proteinExistence type="predicted"/>
<name>A0A7C2K1H5_9PLAN</name>
<dbReference type="InterPro" id="IPR006311">
    <property type="entry name" value="TAT_signal"/>
</dbReference>
<dbReference type="EMBL" id="DSOK01000302">
    <property type="protein sequence ID" value="HEN15943.1"/>
    <property type="molecule type" value="Genomic_DNA"/>
</dbReference>
<dbReference type="AlphaFoldDB" id="A0A7C2K1H5"/>
<dbReference type="InterPro" id="IPR010869">
    <property type="entry name" value="DUF1501"/>
</dbReference>